<dbReference type="RefSeq" id="WP_173814219.1">
    <property type="nucleotide sequence ID" value="NZ_JAAITX010000001.1"/>
</dbReference>
<accession>A0A850HJQ1</accession>
<feature type="transmembrane region" description="Helical" evidence="9">
    <location>
        <begin position="813"/>
        <end position="840"/>
    </location>
</feature>
<proteinExistence type="inferred from homology"/>
<evidence type="ECO:0000313" key="11">
    <source>
        <dbReference type="EMBL" id="NSK13648.1"/>
    </source>
</evidence>
<evidence type="ECO:0000256" key="8">
    <source>
        <dbReference type="SAM" id="MobiDB-lite"/>
    </source>
</evidence>
<evidence type="ECO:0000313" key="14">
    <source>
        <dbReference type="Proteomes" id="UP000701680"/>
    </source>
</evidence>
<evidence type="ECO:0000256" key="2">
    <source>
        <dbReference type="ARBA" id="ARBA00022475"/>
    </source>
</evidence>
<evidence type="ECO:0000256" key="5">
    <source>
        <dbReference type="ARBA" id="ARBA00023136"/>
    </source>
</evidence>
<keyword evidence="2" id="KW-1003">Cell membrane</keyword>
<reference evidence="13 14" key="1">
    <citation type="journal article" date="2020" name="Cell Host Microbe">
        <title>Functional and Genomic Variation between Human-Derived Isolates of Lachnospiraceae Reveals Inter- and Intra-Species Diversity.</title>
        <authorList>
            <person name="Sorbara M.T."/>
            <person name="Littmann E.R."/>
            <person name="Fontana E."/>
            <person name="Moody T.U."/>
            <person name="Kohout C.E."/>
            <person name="Gjonbalaj M."/>
            <person name="Eaton V."/>
            <person name="Seok R."/>
            <person name="Leiner I.M."/>
            <person name="Pamer E.G."/>
        </authorList>
    </citation>
    <scope>NUCLEOTIDE SEQUENCE [LARGE SCALE GENOMIC DNA]</scope>
    <source>
        <strain evidence="12 13">MSK.17.11</strain>
        <strain evidence="11 14">MSK.17.38</strain>
    </source>
</reference>
<comment type="caution">
    <text evidence="12">The sequence shown here is derived from an EMBL/GenBank/DDBJ whole genome shotgun (WGS) entry which is preliminary data.</text>
</comment>
<feature type="transmembrane region" description="Helical" evidence="9">
    <location>
        <begin position="907"/>
        <end position="927"/>
    </location>
</feature>
<comment type="similarity">
    <text evidence="6">Belongs to the ABC-4 integral membrane protein family.</text>
</comment>
<gene>
    <name evidence="12" type="ORF">G5A66_00890</name>
    <name evidence="11" type="ORF">G5A75_01920</name>
</gene>
<dbReference type="Proteomes" id="UP000528555">
    <property type="component" value="Unassembled WGS sequence"/>
</dbReference>
<dbReference type="InterPro" id="IPR050250">
    <property type="entry name" value="Macrolide_Exporter_MacB"/>
</dbReference>
<reference evidence="12" key="2">
    <citation type="submission" date="2020-02" db="EMBL/GenBank/DDBJ databases">
        <authorList>
            <person name="Littmann E."/>
            <person name="Sorbara M."/>
        </authorList>
    </citation>
    <scope>NUCLEOTIDE SEQUENCE</scope>
    <source>
        <strain evidence="12">MSK.17.11</strain>
        <strain evidence="11">MSK.17.38</strain>
    </source>
</reference>
<name>A0A850HJQ1_9FIRM</name>
<feature type="transmembrane region" description="Helical" evidence="9">
    <location>
        <begin position="271"/>
        <end position="291"/>
    </location>
</feature>
<organism evidence="12 13">
    <name type="scientific">Dorea phocaeensis</name>
    <dbReference type="NCBI Taxonomy" id="2040291"/>
    <lineage>
        <taxon>Bacteria</taxon>
        <taxon>Bacillati</taxon>
        <taxon>Bacillota</taxon>
        <taxon>Clostridia</taxon>
        <taxon>Lachnospirales</taxon>
        <taxon>Lachnospiraceae</taxon>
        <taxon>Dorea</taxon>
    </lineage>
</organism>
<dbReference type="PANTHER" id="PTHR30572:SF4">
    <property type="entry name" value="ABC TRANSPORTER PERMEASE YTRF"/>
    <property type="match status" value="1"/>
</dbReference>
<protein>
    <submittedName>
        <fullName evidence="12">ABC transporter permease</fullName>
    </submittedName>
</protein>
<dbReference type="EMBL" id="JAAITX010000001">
    <property type="protein sequence ID" value="NVH57223.1"/>
    <property type="molecule type" value="Genomic_DNA"/>
</dbReference>
<evidence type="ECO:0000256" key="4">
    <source>
        <dbReference type="ARBA" id="ARBA00022989"/>
    </source>
</evidence>
<dbReference type="GO" id="GO:0022857">
    <property type="term" value="F:transmembrane transporter activity"/>
    <property type="evidence" value="ECO:0007669"/>
    <property type="project" value="TreeGrafter"/>
</dbReference>
<evidence type="ECO:0000313" key="13">
    <source>
        <dbReference type="Proteomes" id="UP000528555"/>
    </source>
</evidence>
<evidence type="ECO:0000256" key="3">
    <source>
        <dbReference type="ARBA" id="ARBA00022692"/>
    </source>
</evidence>
<evidence type="ECO:0000313" key="12">
    <source>
        <dbReference type="EMBL" id="NVH57223.1"/>
    </source>
</evidence>
<feature type="coiled-coil region" evidence="7">
    <location>
        <begin position="742"/>
        <end position="776"/>
    </location>
</feature>
<dbReference type="Pfam" id="PF02687">
    <property type="entry name" value="FtsX"/>
    <property type="match status" value="2"/>
</dbReference>
<keyword evidence="13" id="KW-1185">Reference proteome</keyword>
<feature type="domain" description="ABC3 transporter permease C-terminal" evidence="10">
    <location>
        <begin position="817"/>
        <end position="918"/>
    </location>
</feature>
<evidence type="ECO:0000256" key="9">
    <source>
        <dbReference type="SAM" id="Phobius"/>
    </source>
</evidence>
<evidence type="ECO:0000256" key="6">
    <source>
        <dbReference type="ARBA" id="ARBA00038076"/>
    </source>
</evidence>
<keyword evidence="5 9" id="KW-0472">Membrane</keyword>
<keyword evidence="7" id="KW-0175">Coiled coil</keyword>
<feature type="domain" description="ABC3 transporter permease C-terminal" evidence="10">
    <location>
        <begin position="276"/>
        <end position="398"/>
    </location>
</feature>
<dbReference type="Proteomes" id="UP000701680">
    <property type="component" value="Unassembled WGS sequence"/>
</dbReference>
<dbReference type="EMBL" id="JAAIUO010000001">
    <property type="protein sequence ID" value="NSK13648.1"/>
    <property type="molecule type" value="Genomic_DNA"/>
</dbReference>
<feature type="transmembrane region" description="Helical" evidence="9">
    <location>
        <begin position="326"/>
        <end position="350"/>
    </location>
</feature>
<evidence type="ECO:0000256" key="1">
    <source>
        <dbReference type="ARBA" id="ARBA00004651"/>
    </source>
</evidence>
<feature type="transmembrane region" description="Helical" evidence="9">
    <location>
        <begin position="29"/>
        <end position="49"/>
    </location>
</feature>
<dbReference type="PANTHER" id="PTHR30572">
    <property type="entry name" value="MEMBRANE COMPONENT OF TRANSPORTER-RELATED"/>
    <property type="match status" value="1"/>
</dbReference>
<dbReference type="AlphaFoldDB" id="A0A850HJQ1"/>
<feature type="transmembrane region" description="Helical" evidence="9">
    <location>
        <begin position="370"/>
        <end position="391"/>
    </location>
</feature>
<evidence type="ECO:0000256" key="7">
    <source>
        <dbReference type="SAM" id="Coils"/>
    </source>
</evidence>
<dbReference type="InterPro" id="IPR003838">
    <property type="entry name" value="ABC3_permease_C"/>
</dbReference>
<feature type="transmembrane region" description="Helical" evidence="9">
    <location>
        <begin position="445"/>
        <end position="466"/>
    </location>
</feature>
<comment type="subcellular location">
    <subcellularLocation>
        <location evidence="1">Cell membrane</location>
        <topology evidence="1">Multi-pass membrane protein</topology>
    </subcellularLocation>
</comment>
<evidence type="ECO:0000259" key="10">
    <source>
        <dbReference type="Pfam" id="PF02687"/>
    </source>
</evidence>
<keyword evidence="4 9" id="KW-1133">Transmembrane helix</keyword>
<sequence length="939" mass="106460">MRREKQSRSLSEIRMLAKAYAKENKGRNYLLFLAAVIFVVAFTLIFGIADGKIKAEYEKAMRDAGTEATVCIQDADQTQYHVAESLSYVKAAGRSAGIGGADWNETPVCGIRVLDQTAWEEIIAPACLEVFGKYPRGKQEIMMPVEALERMGITQPKQGMEISLTVDVSLFRSEQDTFHLSGWYTSAAKDVGNRSVGYISEVKYREWGYDLEEKAELWLKTSKYMGWRKTEERLYQDLPVNQTEPGVMLEIKAQNPYAYSAVNELIGGYELAVLGALVIVTGLFFLIYNVMQISMAGDIRQMGLLHTLGMTKRQIRSVYFQQIFKALIPGVLAGTALSIFLLKVCIPRFLEKSYLAHYGEVDRIDLFSPFLLLFAVLLAAAVTLIASGIVIHKVVRMSCVDSLVYTHSKKVRLGEKRKRKWKKRGVAGELVYMAWRDITRYQSRFWMTVLSLFLGMQTFLCAIVIINGADYIHVIENRPDVLIAGEFSEGGQKLGYGIEYRSRDAGEDPMETKGDHFELLYSNDYDEFSPISSKLKEELLNLPEVDKEKSYVMEGAYLLSTTSRKGVSPMDDHYSKNQKEKEGTGYDFDSAMVESVAADVIQILTQEELKSLKSYVEKQDLPIDLRALEEGKGAIILHDHRLSKEQEELAKESVGEPLYFTAMWSKEEREKWLAKTQEEREQEGEAEESRRRGMASEPLNLAGYLDNRAEGVPPLRQTWHGSEGSMYYLMSEKGAEKLPTKKKTLYMELNAKEGQEEELEAQVQELLEEENQRKEQNVVLGMDGTETKEAGVFCICKSELLAKASSYIEGNRLVLGCISLLLLAAGFTNYCNVCMTGILERRKELKTMRSLGMTKRQMWKMLMLEGGFYVLIVIGLILSVGNVVLALICRYMEGKLSYFTAEYPYRWLIFLCAGMLLLSEGILFFLFGRKKQIAKEDLH</sequence>
<dbReference type="GO" id="GO:0005886">
    <property type="term" value="C:plasma membrane"/>
    <property type="evidence" value="ECO:0007669"/>
    <property type="project" value="UniProtKB-SubCell"/>
</dbReference>
<keyword evidence="3 9" id="KW-0812">Transmembrane</keyword>
<feature type="transmembrane region" description="Helical" evidence="9">
    <location>
        <begin position="861"/>
        <end position="887"/>
    </location>
</feature>
<feature type="region of interest" description="Disordered" evidence="8">
    <location>
        <begin position="673"/>
        <end position="697"/>
    </location>
</feature>